<evidence type="ECO:0000313" key="7">
    <source>
        <dbReference type="EMBL" id="MER6427594.1"/>
    </source>
</evidence>
<feature type="transmembrane region" description="Helical" evidence="6">
    <location>
        <begin position="405"/>
        <end position="430"/>
    </location>
</feature>
<dbReference type="InterPro" id="IPR050368">
    <property type="entry name" value="ClC-type_chloride_channel"/>
</dbReference>
<proteinExistence type="predicted"/>
<keyword evidence="4 6" id="KW-0472">Membrane</keyword>
<feature type="compositionally biased region" description="Low complexity" evidence="5">
    <location>
        <begin position="443"/>
        <end position="457"/>
    </location>
</feature>
<keyword evidence="2 6" id="KW-0812">Transmembrane</keyword>
<dbReference type="InterPro" id="IPR001807">
    <property type="entry name" value="ClC"/>
</dbReference>
<dbReference type="PANTHER" id="PTHR43427">
    <property type="entry name" value="CHLORIDE CHANNEL PROTEIN CLC-E"/>
    <property type="match status" value="1"/>
</dbReference>
<comment type="caution">
    <text evidence="7">The sequence shown here is derived from an EMBL/GenBank/DDBJ whole genome shotgun (WGS) entry which is preliminary data.</text>
</comment>
<feature type="region of interest" description="Disordered" evidence="5">
    <location>
        <begin position="443"/>
        <end position="476"/>
    </location>
</feature>
<feature type="transmembrane region" description="Helical" evidence="6">
    <location>
        <begin position="118"/>
        <end position="136"/>
    </location>
</feature>
<feature type="transmembrane region" description="Helical" evidence="6">
    <location>
        <begin position="35"/>
        <end position="54"/>
    </location>
</feature>
<dbReference type="Pfam" id="PF00654">
    <property type="entry name" value="Voltage_CLC"/>
    <property type="match status" value="1"/>
</dbReference>
<evidence type="ECO:0000256" key="3">
    <source>
        <dbReference type="ARBA" id="ARBA00022989"/>
    </source>
</evidence>
<protein>
    <submittedName>
        <fullName evidence="7">Chloride channel protein</fullName>
    </submittedName>
</protein>
<dbReference type="InterPro" id="IPR014743">
    <property type="entry name" value="Cl-channel_core"/>
</dbReference>
<feature type="transmembrane region" description="Helical" evidence="6">
    <location>
        <begin position="278"/>
        <end position="303"/>
    </location>
</feature>
<keyword evidence="8" id="KW-1185">Reference proteome</keyword>
<reference evidence="7 8" key="1">
    <citation type="submission" date="2024-06" db="EMBL/GenBank/DDBJ databases">
        <title>The Natural Products Discovery Center: Release of the First 8490 Sequenced Strains for Exploring Actinobacteria Biosynthetic Diversity.</title>
        <authorList>
            <person name="Kalkreuter E."/>
            <person name="Kautsar S.A."/>
            <person name="Yang D."/>
            <person name="Bader C.D."/>
            <person name="Teijaro C.N."/>
            <person name="Fluegel L."/>
            <person name="Davis C.M."/>
            <person name="Simpson J.R."/>
            <person name="Lauterbach L."/>
            <person name="Steele A.D."/>
            <person name="Gui C."/>
            <person name="Meng S."/>
            <person name="Li G."/>
            <person name="Viehrig K."/>
            <person name="Ye F."/>
            <person name="Su P."/>
            <person name="Kiefer A.F."/>
            <person name="Nichols A."/>
            <person name="Cepeda A.J."/>
            <person name="Yan W."/>
            <person name="Fan B."/>
            <person name="Jiang Y."/>
            <person name="Adhikari A."/>
            <person name="Zheng C.-J."/>
            <person name="Schuster L."/>
            <person name="Cowan T.M."/>
            <person name="Smanski M.J."/>
            <person name="Chevrette M.G."/>
            <person name="De Carvalho L.P.S."/>
            <person name="Shen B."/>
        </authorList>
    </citation>
    <scope>NUCLEOTIDE SEQUENCE [LARGE SCALE GENOMIC DNA]</scope>
    <source>
        <strain evidence="7 8">NPDC001166</strain>
    </source>
</reference>
<evidence type="ECO:0000256" key="5">
    <source>
        <dbReference type="SAM" id="MobiDB-lite"/>
    </source>
</evidence>
<keyword evidence="3 6" id="KW-1133">Transmembrane helix</keyword>
<dbReference type="Gene3D" id="1.10.3080.10">
    <property type="entry name" value="Clc chloride channel"/>
    <property type="match status" value="1"/>
</dbReference>
<feature type="transmembrane region" description="Helical" evidence="6">
    <location>
        <begin position="253"/>
        <end position="271"/>
    </location>
</feature>
<dbReference type="SUPFAM" id="SSF81340">
    <property type="entry name" value="Clc chloride channel"/>
    <property type="match status" value="1"/>
</dbReference>
<evidence type="ECO:0000256" key="1">
    <source>
        <dbReference type="ARBA" id="ARBA00004141"/>
    </source>
</evidence>
<comment type="subcellular location">
    <subcellularLocation>
        <location evidence="1">Membrane</location>
        <topology evidence="1">Multi-pass membrane protein</topology>
    </subcellularLocation>
</comment>
<evidence type="ECO:0000256" key="2">
    <source>
        <dbReference type="ARBA" id="ARBA00022692"/>
    </source>
</evidence>
<dbReference type="Proteomes" id="UP001470023">
    <property type="component" value="Unassembled WGS sequence"/>
</dbReference>
<feature type="transmembrane region" description="Helical" evidence="6">
    <location>
        <begin position="331"/>
        <end position="352"/>
    </location>
</feature>
<evidence type="ECO:0000256" key="6">
    <source>
        <dbReference type="SAM" id="Phobius"/>
    </source>
</evidence>
<sequence length="476" mass="47237">MTRSDATPAPAAGTQPEEADRLRSLLRDPAYQRTLAFSAVVGVPVSLAAFWFLAGLHELEHLLWVGLPADLGWSTPPWWWPLPLLAVSGLLVGLVVSRTRGAGGHIPASGLHTGGMSPAALPGVVLAAAASLPLGATLGPEAPLIALGGGLALFFRDLIRTPVTAQGTALVGAAGAAAALSAIFGNPLIGAVILIEVAGVGGPQLFAVMLPALLSSGIGSLVFTGFGRWTGLSTGSLSMTVGVPFPRLDAGDVLWSVLMAVALATAVHLVLSMGRRAAVFVAGGPVLHTALCALGASACAAVYTLAVGRSPADVASSGEAVLQRLAADPHAWGVGALVAVLLCKAVAYALCLGSLRGGPVFPSLFLGAAVGVLLAPLPGLGVVPGMAAGMAAATAAALRLPVSSVLLVVLVLGSGAMIPVAILAAVVGFVTVELLPPGRAVPPVGRPAGLPAARPAATWEDDGAEPEPGPASGRPR</sequence>
<dbReference type="CDD" id="cd00400">
    <property type="entry name" value="Voltage_gated_ClC"/>
    <property type="match status" value="1"/>
</dbReference>
<evidence type="ECO:0000313" key="8">
    <source>
        <dbReference type="Proteomes" id="UP001470023"/>
    </source>
</evidence>
<evidence type="ECO:0000256" key="4">
    <source>
        <dbReference type="ARBA" id="ARBA00023136"/>
    </source>
</evidence>
<organism evidence="7 8">
    <name type="scientific">Streptomyces sp. 900105245</name>
    <dbReference type="NCBI Taxonomy" id="3154379"/>
    <lineage>
        <taxon>Bacteria</taxon>
        <taxon>Bacillati</taxon>
        <taxon>Actinomycetota</taxon>
        <taxon>Actinomycetes</taxon>
        <taxon>Kitasatosporales</taxon>
        <taxon>Streptomycetaceae</taxon>
        <taxon>Streptomyces</taxon>
    </lineage>
</organism>
<accession>A0ABV1U1L3</accession>
<dbReference type="PRINTS" id="PR00762">
    <property type="entry name" value="CLCHANNEL"/>
</dbReference>
<feature type="transmembrane region" description="Helical" evidence="6">
    <location>
        <begin position="364"/>
        <end position="393"/>
    </location>
</feature>
<dbReference type="EMBL" id="JBEPAZ010000004">
    <property type="protein sequence ID" value="MER6427594.1"/>
    <property type="molecule type" value="Genomic_DNA"/>
</dbReference>
<feature type="transmembrane region" description="Helical" evidence="6">
    <location>
        <begin position="171"/>
        <end position="195"/>
    </location>
</feature>
<dbReference type="RefSeq" id="WP_352063065.1">
    <property type="nucleotide sequence ID" value="NZ_JBEPAZ010000004.1"/>
</dbReference>
<gene>
    <name evidence="7" type="ORF">ABT272_07580</name>
</gene>
<feature type="transmembrane region" description="Helical" evidence="6">
    <location>
        <begin position="201"/>
        <end position="222"/>
    </location>
</feature>
<feature type="transmembrane region" description="Helical" evidence="6">
    <location>
        <begin position="78"/>
        <end position="97"/>
    </location>
</feature>
<name>A0ABV1U1L3_9ACTN</name>